<dbReference type="InterPro" id="IPR053955">
    <property type="entry name" value="Csm6_CARF"/>
</dbReference>
<name>A0AAW8TSM5_9ENTE</name>
<dbReference type="NCBIfam" id="TIGR02672">
    <property type="entry name" value="cas_csm6"/>
    <property type="match status" value="1"/>
</dbReference>
<dbReference type="AlphaFoldDB" id="A0AAW8TSM5"/>
<dbReference type="InterPro" id="IPR053941">
    <property type="entry name" value="Csm6_HEPN"/>
</dbReference>
<reference evidence="3" key="1">
    <citation type="submission" date="2023-03" db="EMBL/GenBank/DDBJ databases">
        <authorList>
            <person name="Shen W."/>
            <person name="Cai J."/>
        </authorList>
    </citation>
    <scope>NUCLEOTIDE SEQUENCE</scope>
    <source>
        <strain evidence="3">B226-2</strain>
    </source>
</reference>
<dbReference type="Pfam" id="PF22208">
    <property type="entry name" value="Cas_Csm6_CARF"/>
    <property type="match status" value="1"/>
</dbReference>
<proteinExistence type="predicted"/>
<dbReference type="Proteomes" id="UP001256711">
    <property type="component" value="Unassembled WGS sequence"/>
</dbReference>
<dbReference type="InterPro" id="IPR013489">
    <property type="entry name" value="CRISPR-assoc_prot_Csm6"/>
</dbReference>
<evidence type="ECO:0000313" key="4">
    <source>
        <dbReference type="Proteomes" id="UP001256711"/>
    </source>
</evidence>
<feature type="domain" description="Csm6 CARF" evidence="2">
    <location>
        <begin position="71"/>
        <end position="174"/>
    </location>
</feature>
<dbReference type="EMBL" id="JARQBJ010000001">
    <property type="protein sequence ID" value="MDT2808918.1"/>
    <property type="molecule type" value="Genomic_DNA"/>
</dbReference>
<gene>
    <name evidence="3" type="primary">csm6</name>
    <name evidence="3" type="ORF">P7H43_00185</name>
</gene>
<organism evidence="3 4">
    <name type="scientific">Enterococcus asini</name>
    <dbReference type="NCBI Taxonomy" id="57732"/>
    <lineage>
        <taxon>Bacteria</taxon>
        <taxon>Bacillati</taxon>
        <taxon>Bacillota</taxon>
        <taxon>Bacilli</taxon>
        <taxon>Lactobacillales</taxon>
        <taxon>Enterococcaceae</taxon>
        <taxon>Enterococcus</taxon>
    </lineage>
</organism>
<evidence type="ECO:0000313" key="3">
    <source>
        <dbReference type="EMBL" id="MDT2808918.1"/>
    </source>
</evidence>
<accession>A0AAW8TSM5</accession>
<sequence length="422" mass="49446">MKILFSPIGNTDPWRNDYDGAMLHIVRHYQPDVVFLYFTESIWKGNKRITSQEAFDWQKIIASVAPQASVETAVEGIEKEHDFDSYKDTFHRHLTELVTKYPDAEILLNVTSGTPQMEATLCLEYISFPENKTCIQVATPLASSNAHSKYADPGIAEVDLELVNQQEASAPNRCREINIISFRETMVRNQLRSLIDNYDYEAALFLLRSNKMFRGMNRARKPLETITNRIKTHEVFPEIMENYTDKQLQRALFHYLLVDMRYKRGDVAETLIRVKSVAEFIVEQYLVREYSGMIRYHDQKPYLSLDYNQSFIDNYRQYLADGDKELREKNILGFPAYRDILIVLGTEPVILKQMNIINQINAVRNKVAHNLENLDLFKNNNEKNLRKSVQAVRKLLEYVYPEVQPEDYSFFTNFNKELKEYI</sequence>
<dbReference type="Pfam" id="PF09659">
    <property type="entry name" value="Cas_Csm6_HEPN"/>
    <property type="match status" value="1"/>
</dbReference>
<feature type="domain" description="Csm6 HEPN" evidence="1">
    <location>
        <begin position="250"/>
        <end position="418"/>
    </location>
</feature>
<dbReference type="RefSeq" id="WP_311834785.1">
    <property type="nucleotide sequence ID" value="NZ_JARQBJ010000001.1"/>
</dbReference>
<dbReference type="Pfam" id="PF22206">
    <property type="entry name" value="Cas_Csm6_6H"/>
    <property type="match status" value="1"/>
</dbReference>
<comment type="caution">
    <text evidence="3">The sequence shown here is derived from an EMBL/GenBank/DDBJ whole genome shotgun (WGS) entry which is preliminary data.</text>
</comment>
<evidence type="ECO:0000259" key="1">
    <source>
        <dbReference type="Pfam" id="PF09659"/>
    </source>
</evidence>
<evidence type="ECO:0000259" key="2">
    <source>
        <dbReference type="Pfam" id="PF22208"/>
    </source>
</evidence>
<protein>
    <submittedName>
        <fullName evidence="3">Type III-A CRISPR-associated CARF protein Csm6</fullName>
    </submittedName>
</protein>